<dbReference type="PROSITE" id="PS00463">
    <property type="entry name" value="ZN2_CY6_FUNGAL_1"/>
    <property type="match status" value="1"/>
</dbReference>
<protein>
    <recommendedName>
        <fullName evidence="3">Zn(2)-C6 fungal-type domain-containing protein</fullName>
    </recommendedName>
</protein>
<evidence type="ECO:0000256" key="2">
    <source>
        <dbReference type="SAM" id="MobiDB-lite"/>
    </source>
</evidence>
<sequence>MANYREYQKIINLASLSQKNQVKQQHSTCNVSSHNNNDLSCANNANITAIKLSTESGATVNSTNQIVKQKKKITRTKTGCFCCRKRKKKCDERKPACSGCLRNNLKCIYPTEEELKKTTFTSSSSFANSTSTASRKLKKSDKLAAAAVIALSEMKSSNTSSLYPLRSSTPITSPVMAPSSPSQPEMYSDSTHSSDNESPISSPRLSPYPYNNNTSILGNTTTESKVPFLSINNINYKNSIKIHPTTRQISVKSLLN</sequence>
<dbReference type="GO" id="GO:0000981">
    <property type="term" value="F:DNA-binding transcription factor activity, RNA polymerase II-specific"/>
    <property type="evidence" value="ECO:0007669"/>
    <property type="project" value="InterPro"/>
</dbReference>
<dbReference type="AlphaFoldDB" id="A0AAV5R580"/>
<proteinExistence type="predicted"/>
<dbReference type="SUPFAM" id="SSF57701">
    <property type="entry name" value="Zn2/Cys6 DNA-binding domain"/>
    <property type="match status" value="1"/>
</dbReference>
<dbReference type="CDD" id="cd00067">
    <property type="entry name" value="GAL4"/>
    <property type="match status" value="1"/>
</dbReference>
<name>A0AAV5R580_PICKL</name>
<keyword evidence="1" id="KW-0539">Nucleus</keyword>
<dbReference type="Proteomes" id="UP001378960">
    <property type="component" value="Unassembled WGS sequence"/>
</dbReference>
<comment type="caution">
    <text evidence="4">The sequence shown here is derived from an EMBL/GenBank/DDBJ whole genome shotgun (WGS) entry which is preliminary data.</text>
</comment>
<feature type="domain" description="Zn(2)-C6 fungal-type" evidence="3">
    <location>
        <begin position="79"/>
        <end position="109"/>
    </location>
</feature>
<dbReference type="SMART" id="SM00066">
    <property type="entry name" value="GAL4"/>
    <property type="match status" value="1"/>
</dbReference>
<dbReference type="Pfam" id="PF00172">
    <property type="entry name" value="Zn_clus"/>
    <property type="match status" value="1"/>
</dbReference>
<keyword evidence="5" id="KW-1185">Reference proteome</keyword>
<feature type="compositionally biased region" description="Polar residues" evidence="2">
    <location>
        <begin position="159"/>
        <end position="172"/>
    </location>
</feature>
<dbReference type="InterPro" id="IPR036864">
    <property type="entry name" value="Zn2-C6_fun-type_DNA-bd_sf"/>
</dbReference>
<dbReference type="PROSITE" id="PS50048">
    <property type="entry name" value="ZN2_CY6_FUNGAL_2"/>
    <property type="match status" value="1"/>
</dbReference>
<evidence type="ECO:0000259" key="3">
    <source>
        <dbReference type="PROSITE" id="PS50048"/>
    </source>
</evidence>
<dbReference type="PANTHER" id="PTHR37534:SF46">
    <property type="entry name" value="ZN(II)2CYS6 TRANSCRIPTION FACTOR (EUROFUNG)"/>
    <property type="match status" value="1"/>
</dbReference>
<gene>
    <name evidence="4" type="ORF">DAPK24_032880</name>
</gene>
<dbReference type="EMBL" id="BTGB01000004">
    <property type="protein sequence ID" value="GMM46713.1"/>
    <property type="molecule type" value="Genomic_DNA"/>
</dbReference>
<evidence type="ECO:0000256" key="1">
    <source>
        <dbReference type="ARBA" id="ARBA00023242"/>
    </source>
</evidence>
<reference evidence="4 5" key="1">
    <citation type="journal article" date="2023" name="Elife">
        <title>Identification of key yeast species and microbe-microbe interactions impacting larval growth of Drosophila in the wild.</title>
        <authorList>
            <person name="Mure A."/>
            <person name="Sugiura Y."/>
            <person name="Maeda R."/>
            <person name="Honda K."/>
            <person name="Sakurai N."/>
            <person name="Takahashi Y."/>
            <person name="Watada M."/>
            <person name="Katoh T."/>
            <person name="Gotoh A."/>
            <person name="Gotoh Y."/>
            <person name="Taniguchi I."/>
            <person name="Nakamura K."/>
            <person name="Hayashi T."/>
            <person name="Katayama T."/>
            <person name="Uemura T."/>
            <person name="Hattori Y."/>
        </authorList>
    </citation>
    <scope>NUCLEOTIDE SEQUENCE [LARGE SCALE GENOMIC DNA]</scope>
    <source>
        <strain evidence="4 5">PK-24</strain>
    </source>
</reference>
<feature type="region of interest" description="Disordered" evidence="2">
    <location>
        <begin position="159"/>
        <end position="209"/>
    </location>
</feature>
<organism evidence="4 5">
    <name type="scientific">Pichia kluyveri</name>
    <name type="common">Yeast</name>
    <dbReference type="NCBI Taxonomy" id="36015"/>
    <lineage>
        <taxon>Eukaryota</taxon>
        <taxon>Fungi</taxon>
        <taxon>Dikarya</taxon>
        <taxon>Ascomycota</taxon>
        <taxon>Saccharomycotina</taxon>
        <taxon>Pichiomycetes</taxon>
        <taxon>Pichiales</taxon>
        <taxon>Pichiaceae</taxon>
        <taxon>Pichia</taxon>
    </lineage>
</organism>
<accession>A0AAV5R580</accession>
<dbReference type="Gene3D" id="4.10.240.10">
    <property type="entry name" value="Zn(2)-C6 fungal-type DNA-binding domain"/>
    <property type="match status" value="1"/>
</dbReference>
<dbReference type="PANTHER" id="PTHR37534">
    <property type="entry name" value="TRANSCRIPTIONAL ACTIVATOR PROTEIN UGA3"/>
    <property type="match status" value="1"/>
</dbReference>
<evidence type="ECO:0000313" key="5">
    <source>
        <dbReference type="Proteomes" id="UP001378960"/>
    </source>
</evidence>
<dbReference type="InterPro" id="IPR001138">
    <property type="entry name" value="Zn2Cys6_DnaBD"/>
</dbReference>
<dbReference type="GO" id="GO:0008270">
    <property type="term" value="F:zinc ion binding"/>
    <property type="evidence" value="ECO:0007669"/>
    <property type="project" value="InterPro"/>
</dbReference>
<evidence type="ECO:0000313" key="4">
    <source>
        <dbReference type="EMBL" id="GMM46713.1"/>
    </source>
</evidence>
<feature type="compositionally biased region" description="Polar residues" evidence="2">
    <location>
        <begin position="179"/>
        <end position="209"/>
    </location>
</feature>